<dbReference type="InterPro" id="IPR011006">
    <property type="entry name" value="CheY-like_superfamily"/>
</dbReference>
<dbReference type="OMA" id="WREINDN"/>
<dbReference type="Gene3D" id="3.40.50.2300">
    <property type="match status" value="1"/>
</dbReference>
<dbReference type="STRING" id="4955.A0A1G4M6X7"/>
<dbReference type="EMBL" id="LT598487">
    <property type="protein sequence ID" value="SCV99550.1"/>
    <property type="molecule type" value="Genomic_DNA"/>
</dbReference>
<dbReference type="Pfam" id="PF00072">
    <property type="entry name" value="Response_reg"/>
    <property type="match status" value="1"/>
</dbReference>
<evidence type="ECO:0000256" key="3">
    <source>
        <dbReference type="PROSITE-ProRule" id="PRU00169"/>
    </source>
</evidence>
<feature type="domain" description="Response regulatory" evidence="5">
    <location>
        <begin position="390"/>
        <end position="570"/>
    </location>
</feature>
<dbReference type="SMART" id="SM00448">
    <property type="entry name" value="REC"/>
    <property type="match status" value="1"/>
</dbReference>
<feature type="compositionally biased region" description="Low complexity" evidence="4">
    <location>
        <begin position="592"/>
        <end position="608"/>
    </location>
</feature>
<dbReference type="GO" id="GO:0000160">
    <property type="term" value="P:phosphorelay signal transduction system"/>
    <property type="evidence" value="ECO:0007669"/>
    <property type="project" value="UniProtKB-KW"/>
</dbReference>
<dbReference type="PANTHER" id="PTHR45339:SF1">
    <property type="entry name" value="HYBRID SIGNAL TRANSDUCTION HISTIDINE KINASE J"/>
    <property type="match status" value="1"/>
</dbReference>
<dbReference type="InterPro" id="IPR001789">
    <property type="entry name" value="Sig_transdc_resp-reg_receiver"/>
</dbReference>
<evidence type="ECO:0000256" key="4">
    <source>
        <dbReference type="SAM" id="MobiDB-lite"/>
    </source>
</evidence>
<dbReference type="GO" id="GO:0006950">
    <property type="term" value="P:response to stress"/>
    <property type="evidence" value="ECO:0007669"/>
    <property type="project" value="UniProtKB-ARBA"/>
</dbReference>
<evidence type="ECO:0000256" key="1">
    <source>
        <dbReference type="ARBA" id="ARBA00022553"/>
    </source>
</evidence>
<dbReference type="PANTHER" id="PTHR45339">
    <property type="entry name" value="HYBRID SIGNAL TRANSDUCTION HISTIDINE KINASE J"/>
    <property type="match status" value="1"/>
</dbReference>
<keyword evidence="2" id="KW-0902">Two-component regulatory system</keyword>
<gene>
    <name evidence="6" type="ORF">LAFE_0A05622G</name>
</gene>
<protein>
    <submittedName>
        <fullName evidence="6">LAFE_0A05622g1_1</fullName>
    </submittedName>
</protein>
<name>A0A1G4M6X7_LACFM</name>
<dbReference type="Proteomes" id="UP000190831">
    <property type="component" value="Chromosome A"/>
</dbReference>
<reference evidence="6 7" key="1">
    <citation type="submission" date="2016-03" db="EMBL/GenBank/DDBJ databases">
        <authorList>
            <person name="Devillers H."/>
        </authorList>
    </citation>
    <scope>NUCLEOTIDE SEQUENCE [LARGE SCALE GENOMIC DNA]</scope>
    <source>
        <strain evidence="6">CBS 6772</strain>
    </source>
</reference>
<evidence type="ECO:0000313" key="7">
    <source>
        <dbReference type="Proteomes" id="UP000190831"/>
    </source>
</evidence>
<accession>A0A1G4M6X7</accession>
<keyword evidence="1 3" id="KW-0597">Phosphoprotein</keyword>
<sequence length="616" mass="67987">MTDKLTLRKSKSPLLVPRNQLLHSSVPLKVWVKLDSKSVQPTDINQPIAIEFEESDTVDDLKNHIFSRLENTRWALENDAAGICIGFWCGCSLNSGDNSANVEALKEPWQDSISGSPKSVNVDLCRGPSTAWQLSRAGSPRAAAPLAPSPHAPYKKLQVPGQVPTPLNHMRISAKQERVTPSPTYIAHSRRPLRHALMSKEFSQTEHQVIFEPDELVINVCNNLFGGVSMQTAADALTIFFNVKEREPPFLENELDDLGIVDENIDDNESEPREDYKLIISEEQLRRLGHAIDEDNPDCHKQAILLLPKNFDGDFNLPSPALSSPSVTTSKASTAVNSPLGMAAPLVEEEIGLVPSLDPRVQREGSPLSFGLEAVSAAFVTRDKLFPRINVLIVEDNVINQAILGSFLRKHKIAYKVANNGREAVDKWKEGGMHLILMDLQLPLLSGVDAAKEIRQLESLNGIGKRRIRKRQPPSRTNSSTKLSKRETPHRKVVSEDRNCDEEAETKAILSKDKSKVLDRNLFKAPVIIVALTASNSESDKTEALLAGCNDYLTKPVNLDWLSNKITEWGCMQALIDFDSWNQGQRKKSTGSLAKSSAPSRLPAAPSKTLSKGADP</sequence>
<feature type="region of interest" description="Disordered" evidence="4">
    <location>
        <begin position="465"/>
        <end position="499"/>
    </location>
</feature>
<evidence type="ECO:0000256" key="2">
    <source>
        <dbReference type="ARBA" id="ARBA00023012"/>
    </source>
</evidence>
<dbReference type="AlphaFoldDB" id="A0A1G4M6X7"/>
<organism evidence="6 7">
    <name type="scientific">Lachancea fermentati</name>
    <name type="common">Zygosaccharomyces fermentati</name>
    <dbReference type="NCBI Taxonomy" id="4955"/>
    <lineage>
        <taxon>Eukaryota</taxon>
        <taxon>Fungi</taxon>
        <taxon>Dikarya</taxon>
        <taxon>Ascomycota</taxon>
        <taxon>Saccharomycotina</taxon>
        <taxon>Saccharomycetes</taxon>
        <taxon>Saccharomycetales</taxon>
        <taxon>Saccharomycetaceae</taxon>
        <taxon>Lachancea</taxon>
    </lineage>
</organism>
<dbReference type="CDD" id="cd17546">
    <property type="entry name" value="REC_hyHK_CKI1_RcsC-like"/>
    <property type="match status" value="1"/>
</dbReference>
<dbReference type="SUPFAM" id="SSF52172">
    <property type="entry name" value="CheY-like"/>
    <property type="match status" value="1"/>
</dbReference>
<keyword evidence="7" id="KW-1185">Reference proteome</keyword>
<feature type="modified residue" description="4-aspartylphosphate" evidence="3">
    <location>
        <position position="439"/>
    </location>
</feature>
<dbReference type="OrthoDB" id="21225at2759"/>
<feature type="region of interest" description="Disordered" evidence="4">
    <location>
        <begin position="584"/>
        <end position="616"/>
    </location>
</feature>
<evidence type="ECO:0000259" key="5">
    <source>
        <dbReference type="PROSITE" id="PS50110"/>
    </source>
</evidence>
<dbReference type="PROSITE" id="PS50110">
    <property type="entry name" value="RESPONSE_REGULATORY"/>
    <property type="match status" value="1"/>
</dbReference>
<evidence type="ECO:0000313" key="6">
    <source>
        <dbReference type="EMBL" id="SCV99550.1"/>
    </source>
</evidence>
<proteinExistence type="predicted"/>